<evidence type="ECO:0000256" key="1">
    <source>
        <dbReference type="ARBA" id="ARBA00004167"/>
    </source>
</evidence>
<protein>
    <recommendedName>
        <fullName evidence="9">PDZK1-interacting protein 1</fullName>
    </recommendedName>
</protein>
<evidence type="ECO:0000256" key="3">
    <source>
        <dbReference type="ARBA" id="ARBA00022989"/>
    </source>
</evidence>
<keyword evidence="8" id="KW-1185">Reference proteome</keyword>
<sequence>MITNKELNINTGVYDSPENTCGLNQPQRRLTSPVVWILQRIHHEEPGRDLLFAADGCGRRSQAERALPQWLTGIIAVAGFLLLAFVALLVNRAWCGKSSYKDVESDERRSEATYDTSLNTLSSKGIDNAYANVAFSADEKVTAM</sequence>
<reference evidence="7 8" key="1">
    <citation type="submission" date="2019-04" db="EMBL/GenBank/DDBJ databases">
        <title>The sequence and de novo assembly of Takifugu bimaculatus genome using PacBio and Hi-C technologies.</title>
        <authorList>
            <person name="Xu P."/>
            <person name="Liu B."/>
            <person name="Zhou Z."/>
        </authorList>
    </citation>
    <scope>NUCLEOTIDE SEQUENCE [LARGE SCALE GENOMIC DNA]</scope>
    <source>
        <strain evidence="7">TB-2018</strain>
        <tissue evidence="7">Muscle</tissue>
    </source>
</reference>
<dbReference type="EMBL" id="SWLE01000019">
    <property type="protein sequence ID" value="TNM88087.1"/>
    <property type="molecule type" value="Genomic_DNA"/>
</dbReference>
<dbReference type="PANTHER" id="PTHR15296:SF1">
    <property type="entry name" value="PDZK1 INTERACTING PROTEIN 1"/>
    <property type="match status" value="1"/>
</dbReference>
<dbReference type="PANTHER" id="PTHR15296">
    <property type="entry name" value="MEMBRANE-ASSOCIATED PROTEIN MAP17"/>
    <property type="match status" value="1"/>
</dbReference>
<feature type="transmembrane region" description="Helical" evidence="6">
    <location>
        <begin position="70"/>
        <end position="90"/>
    </location>
</feature>
<proteinExistence type="inferred from homology"/>
<keyword evidence="4 6" id="KW-0472">Membrane</keyword>
<evidence type="ECO:0000313" key="7">
    <source>
        <dbReference type="EMBL" id="TNM88087.1"/>
    </source>
</evidence>
<dbReference type="AlphaFoldDB" id="A0A4Z2B7L4"/>
<accession>A0A4Z2B7L4</accession>
<keyword evidence="3 6" id="KW-1133">Transmembrane helix</keyword>
<evidence type="ECO:0000256" key="6">
    <source>
        <dbReference type="SAM" id="Phobius"/>
    </source>
</evidence>
<dbReference type="Pfam" id="PF15807">
    <property type="entry name" value="MAP17"/>
    <property type="match status" value="1"/>
</dbReference>
<dbReference type="GO" id="GO:0016020">
    <property type="term" value="C:membrane"/>
    <property type="evidence" value="ECO:0007669"/>
    <property type="project" value="UniProtKB-SubCell"/>
</dbReference>
<keyword evidence="2 6" id="KW-0812">Transmembrane</keyword>
<evidence type="ECO:0000256" key="2">
    <source>
        <dbReference type="ARBA" id="ARBA00022692"/>
    </source>
</evidence>
<organism evidence="7 8">
    <name type="scientific">Takifugu bimaculatus</name>
    <dbReference type="NCBI Taxonomy" id="433685"/>
    <lineage>
        <taxon>Eukaryota</taxon>
        <taxon>Metazoa</taxon>
        <taxon>Chordata</taxon>
        <taxon>Craniata</taxon>
        <taxon>Vertebrata</taxon>
        <taxon>Euteleostomi</taxon>
        <taxon>Actinopterygii</taxon>
        <taxon>Neopterygii</taxon>
        <taxon>Teleostei</taxon>
        <taxon>Neoteleostei</taxon>
        <taxon>Acanthomorphata</taxon>
        <taxon>Eupercaria</taxon>
        <taxon>Tetraodontiformes</taxon>
        <taxon>Tetradontoidea</taxon>
        <taxon>Tetraodontidae</taxon>
        <taxon>Takifugu</taxon>
    </lineage>
</organism>
<comment type="subcellular location">
    <subcellularLocation>
        <location evidence="1">Membrane</location>
        <topology evidence="1">Single-pass membrane protein</topology>
    </subcellularLocation>
</comment>
<comment type="similarity">
    <text evidence="5">Belongs to the PDZK1-interacting protein 1/SMIM24 family.</text>
</comment>
<evidence type="ECO:0000256" key="5">
    <source>
        <dbReference type="ARBA" id="ARBA00049650"/>
    </source>
</evidence>
<evidence type="ECO:0000256" key="4">
    <source>
        <dbReference type="ARBA" id="ARBA00023136"/>
    </source>
</evidence>
<name>A0A4Z2B7L4_9TELE</name>
<evidence type="ECO:0000313" key="8">
    <source>
        <dbReference type="Proteomes" id="UP000516260"/>
    </source>
</evidence>
<dbReference type="InterPro" id="IPR031627">
    <property type="entry name" value="PDZK1IP1/SMIM24"/>
</dbReference>
<dbReference type="Proteomes" id="UP000516260">
    <property type="component" value="Chromosome 6"/>
</dbReference>
<comment type="caution">
    <text evidence="7">The sequence shown here is derived from an EMBL/GenBank/DDBJ whole genome shotgun (WGS) entry which is preliminary data.</text>
</comment>
<evidence type="ECO:0008006" key="9">
    <source>
        <dbReference type="Google" id="ProtNLM"/>
    </source>
</evidence>
<gene>
    <name evidence="7" type="ORF">fugu_006308</name>
</gene>